<keyword evidence="9 14" id="KW-0067">ATP-binding</keyword>
<dbReference type="SMART" id="SM00863">
    <property type="entry name" value="tRNA_SAD"/>
    <property type="match status" value="1"/>
</dbReference>
<keyword evidence="3 14" id="KW-0963">Cytoplasm</keyword>
<dbReference type="PANTHER" id="PTHR11451">
    <property type="entry name" value="THREONINE-TRNA LIGASE"/>
    <property type="match status" value="1"/>
</dbReference>
<evidence type="ECO:0000256" key="14">
    <source>
        <dbReference type="HAMAP-Rule" id="MF_00184"/>
    </source>
</evidence>
<dbReference type="SUPFAM" id="SSF52954">
    <property type="entry name" value="Class II aaRS ABD-related"/>
    <property type="match status" value="1"/>
</dbReference>
<gene>
    <name evidence="14" type="primary">thrS</name>
    <name evidence="16" type="ORF">HFN_1513</name>
</gene>
<dbReference type="GO" id="GO:0046872">
    <property type="term" value="F:metal ion binding"/>
    <property type="evidence" value="ECO:0007669"/>
    <property type="project" value="UniProtKB-KW"/>
</dbReference>
<dbReference type="CDD" id="cd00860">
    <property type="entry name" value="ThrRS_anticodon"/>
    <property type="match status" value="1"/>
</dbReference>
<dbReference type="EC" id="6.1.1.3" evidence="14"/>
<keyword evidence="4 14" id="KW-0820">tRNA-binding</keyword>
<evidence type="ECO:0000256" key="7">
    <source>
        <dbReference type="ARBA" id="ARBA00022741"/>
    </source>
</evidence>
<evidence type="ECO:0000256" key="8">
    <source>
        <dbReference type="ARBA" id="ARBA00022833"/>
    </source>
</evidence>
<dbReference type="CDD" id="cd00771">
    <property type="entry name" value="ThrRS_core"/>
    <property type="match status" value="1"/>
</dbReference>
<feature type="binding site" evidence="14">
    <location>
        <position position="500"/>
    </location>
    <ligand>
        <name>Zn(2+)</name>
        <dbReference type="ChEBI" id="CHEBI:29105"/>
        <note>catalytic</note>
    </ligand>
</feature>
<comment type="subcellular location">
    <subcellularLocation>
        <location evidence="1 14">Cytoplasm</location>
    </subcellularLocation>
</comment>
<comment type="similarity">
    <text evidence="2 14">Belongs to the class-II aminoacyl-tRNA synthetase family.</text>
</comment>
<dbReference type="InterPro" id="IPR006195">
    <property type="entry name" value="aa-tRNA-synth_II"/>
</dbReference>
<keyword evidence="7 14" id="KW-0547">Nucleotide-binding</keyword>
<keyword evidence="11 14" id="KW-0648">Protein biosynthesis</keyword>
<dbReference type="InterPro" id="IPR002320">
    <property type="entry name" value="Thr-tRNA-ligase_IIa"/>
</dbReference>
<evidence type="ECO:0000256" key="12">
    <source>
        <dbReference type="ARBA" id="ARBA00023146"/>
    </source>
</evidence>
<dbReference type="Gene3D" id="3.30.980.10">
    <property type="entry name" value="Threonyl-trna Synthetase, Chain A, domain 2"/>
    <property type="match status" value="1"/>
</dbReference>
<dbReference type="InterPro" id="IPR004154">
    <property type="entry name" value="Anticodon-bd"/>
</dbReference>
<dbReference type="GO" id="GO:0000049">
    <property type="term" value="F:tRNA binding"/>
    <property type="evidence" value="ECO:0007669"/>
    <property type="project" value="UniProtKB-KW"/>
</dbReference>
<dbReference type="PANTHER" id="PTHR11451:SF44">
    <property type="entry name" value="THREONINE--TRNA LIGASE, CHLOROPLASTIC_MITOCHONDRIAL 2"/>
    <property type="match status" value="1"/>
</dbReference>
<dbReference type="FunFam" id="3.30.930.10:FF:000019">
    <property type="entry name" value="Threonine--tRNA ligase"/>
    <property type="match status" value="1"/>
</dbReference>
<dbReference type="Proteomes" id="UP000018143">
    <property type="component" value="Unassembled WGS sequence"/>
</dbReference>
<dbReference type="InterPro" id="IPR018163">
    <property type="entry name" value="Thr/Ala-tRNA-synth_IIc_edit"/>
</dbReference>
<dbReference type="GO" id="GO:0006435">
    <property type="term" value="P:threonyl-tRNA aminoacylation"/>
    <property type="evidence" value="ECO:0007669"/>
    <property type="project" value="UniProtKB-UniRule"/>
</dbReference>
<evidence type="ECO:0000256" key="1">
    <source>
        <dbReference type="ARBA" id="ARBA00004496"/>
    </source>
</evidence>
<keyword evidence="12 14" id="KW-0030">Aminoacyl-tRNA synthetase</keyword>
<evidence type="ECO:0000256" key="5">
    <source>
        <dbReference type="ARBA" id="ARBA00022598"/>
    </source>
</evidence>
<dbReference type="SUPFAM" id="SSF55681">
    <property type="entry name" value="Class II aaRS and biotin synthetases"/>
    <property type="match status" value="1"/>
</dbReference>
<dbReference type="eggNOG" id="COG0441">
    <property type="taxonomic scope" value="Bacteria"/>
</dbReference>
<dbReference type="AlphaFoldDB" id="T1CMI6"/>
<sequence length="626" mass="71556">MSEIIGFKCDDSIIDLQSAQNPATFNANTQEQKASQNNANNTKINEKIGEPIYFDNSKEALEIIRHSAAHLMAQAIKTLYPDAKFFVGPVVDEGFYYDFKTSAKIGEEDLITIEKKMKEIAKIGYSITKTTITRKQAEEKFKNDDLKIAVMSKIEGDSFGVYAQGDFEDLCRGPHLPNTKFLHYFKLTKLAGAYLGGDEKAQMLTRIYGIAFADKESLNAYLTQIEEAKKRDHRKIGQEIGLFTFDEEIGAGLPIWLPAGARLRVRLENLLTKALIMREYEPVRGPEILKSDVWKVSGHYDNYKENMYFTTIDETEYGIKPMNCVGHIKVYQSAKRSYRELPLRFYEYGVVHRHEKSGVLHGLLRVREFTQDDAHIFCLPNQIESEVDSIIDFTRKIMEAFGFCYEMELSTRPEKSIGDEAIWQSATTALKKALEKNQIQYQIDEGGGAFYGPKIDIKITDAIGRKWQCGTIQVDMNLPERFMLEYTDEENQAKRPVMLHRAILGSFERFVAILTEHFSGEFPFAIAPTQVVIIPISQAQLSYAKEIQLKIRQVGAYAEILNKNETLNKRIRTAEKQRVPMILVIGEKEVESKILAIRDRRSKQQYNLSEGELITLIESKLKEVSF</sequence>
<dbReference type="Pfam" id="PF07973">
    <property type="entry name" value="tRNA_SAD"/>
    <property type="match status" value="1"/>
</dbReference>
<evidence type="ECO:0000256" key="10">
    <source>
        <dbReference type="ARBA" id="ARBA00022884"/>
    </source>
</evidence>
<keyword evidence="5 14" id="KW-0436">Ligase</keyword>
<dbReference type="InterPro" id="IPR012947">
    <property type="entry name" value="tRNA_SAD"/>
</dbReference>
<dbReference type="PRINTS" id="PR01047">
    <property type="entry name" value="TRNASYNTHTHR"/>
</dbReference>
<dbReference type="EMBL" id="BASD01000003">
    <property type="protein sequence ID" value="GAD17954.1"/>
    <property type="molecule type" value="Genomic_DNA"/>
</dbReference>
<feature type="region of interest" description="Catalytic" evidence="14">
    <location>
        <begin position="232"/>
        <end position="523"/>
    </location>
</feature>
<dbReference type="Pfam" id="PF03129">
    <property type="entry name" value="HGTP_anticodon"/>
    <property type="match status" value="1"/>
</dbReference>
<feature type="domain" description="Aminoacyl-transfer RNA synthetases class-II family profile" evidence="15">
    <location>
        <begin position="258"/>
        <end position="523"/>
    </location>
</feature>
<comment type="cofactor">
    <cofactor evidence="14">
        <name>Zn(2+)</name>
        <dbReference type="ChEBI" id="CHEBI:29105"/>
    </cofactor>
    <text evidence="14">Binds 1 zinc ion per subunit.</text>
</comment>
<dbReference type="OrthoDB" id="9802304at2"/>
<dbReference type="GO" id="GO:0004829">
    <property type="term" value="F:threonine-tRNA ligase activity"/>
    <property type="evidence" value="ECO:0007669"/>
    <property type="project" value="UniProtKB-UniRule"/>
</dbReference>
<dbReference type="FunFam" id="3.30.980.10:FF:000005">
    <property type="entry name" value="Threonyl-tRNA synthetase, mitochondrial"/>
    <property type="match status" value="1"/>
</dbReference>
<proteinExistence type="inferred from homology"/>
<dbReference type="Gene3D" id="3.40.50.800">
    <property type="entry name" value="Anticodon-binding domain"/>
    <property type="match status" value="1"/>
</dbReference>
<dbReference type="GO" id="GO:0005829">
    <property type="term" value="C:cytosol"/>
    <property type="evidence" value="ECO:0007669"/>
    <property type="project" value="TreeGrafter"/>
</dbReference>
<evidence type="ECO:0000256" key="4">
    <source>
        <dbReference type="ARBA" id="ARBA00022555"/>
    </source>
</evidence>
<organism evidence="16 17">
    <name type="scientific">Helicobacter fennelliae MRY12-0050</name>
    <dbReference type="NCBI Taxonomy" id="1325130"/>
    <lineage>
        <taxon>Bacteria</taxon>
        <taxon>Pseudomonadati</taxon>
        <taxon>Campylobacterota</taxon>
        <taxon>Epsilonproteobacteria</taxon>
        <taxon>Campylobacterales</taxon>
        <taxon>Helicobacteraceae</taxon>
        <taxon>Helicobacter</taxon>
    </lineage>
</organism>
<comment type="subunit">
    <text evidence="14">Homodimer.</text>
</comment>
<dbReference type="InterPro" id="IPR045864">
    <property type="entry name" value="aa-tRNA-synth_II/BPL/LPL"/>
</dbReference>
<dbReference type="Gene3D" id="3.30.54.20">
    <property type="match status" value="1"/>
</dbReference>
<comment type="caution">
    <text evidence="16">The sequence shown here is derived from an EMBL/GenBank/DDBJ whole genome shotgun (WGS) entry which is preliminary data.</text>
</comment>
<dbReference type="STRING" id="1325130.HFN_1513"/>
<evidence type="ECO:0000256" key="9">
    <source>
        <dbReference type="ARBA" id="ARBA00022840"/>
    </source>
</evidence>
<comment type="catalytic activity">
    <reaction evidence="13 14">
        <text>tRNA(Thr) + L-threonine + ATP = L-threonyl-tRNA(Thr) + AMP + diphosphate + H(+)</text>
        <dbReference type="Rhea" id="RHEA:24624"/>
        <dbReference type="Rhea" id="RHEA-COMP:9670"/>
        <dbReference type="Rhea" id="RHEA-COMP:9704"/>
        <dbReference type="ChEBI" id="CHEBI:15378"/>
        <dbReference type="ChEBI" id="CHEBI:30616"/>
        <dbReference type="ChEBI" id="CHEBI:33019"/>
        <dbReference type="ChEBI" id="CHEBI:57926"/>
        <dbReference type="ChEBI" id="CHEBI:78442"/>
        <dbReference type="ChEBI" id="CHEBI:78534"/>
        <dbReference type="ChEBI" id="CHEBI:456215"/>
        <dbReference type="EC" id="6.1.1.3"/>
    </reaction>
</comment>
<evidence type="ECO:0000259" key="15">
    <source>
        <dbReference type="PROSITE" id="PS50862"/>
    </source>
</evidence>
<feature type="binding site" evidence="14">
    <location>
        <position position="324"/>
    </location>
    <ligand>
        <name>Zn(2+)</name>
        <dbReference type="ChEBI" id="CHEBI:29105"/>
        <note>catalytic</note>
    </ligand>
</feature>
<evidence type="ECO:0000256" key="13">
    <source>
        <dbReference type="ARBA" id="ARBA00049515"/>
    </source>
</evidence>
<dbReference type="InterPro" id="IPR036621">
    <property type="entry name" value="Anticodon-bd_dom_sf"/>
</dbReference>
<evidence type="ECO:0000313" key="16">
    <source>
        <dbReference type="EMBL" id="GAD17954.1"/>
    </source>
</evidence>
<keyword evidence="10 14" id="KW-0694">RNA-binding</keyword>
<dbReference type="Gene3D" id="3.30.930.10">
    <property type="entry name" value="Bira Bifunctional Protein, Domain 2"/>
    <property type="match status" value="1"/>
</dbReference>
<evidence type="ECO:0000256" key="11">
    <source>
        <dbReference type="ARBA" id="ARBA00022917"/>
    </source>
</evidence>
<name>T1CMI6_9HELI</name>
<evidence type="ECO:0000256" key="3">
    <source>
        <dbReference type="ARBA" id="ARBA00022490"/>
    </source>
</evidence>
<dbReference type="InterPro" id="IPR047246">
    <property type="entry name" value="ThrRS_anticodon"/>
</dbReference>
<dbReference type="RefSeq" id="WP_023946140.1">
    <property type="nucleotide sequence ID" value="NZ_BASD01000003.1"/>
</dbReference>
<evidence type="ECO:0000256" key="2">
    <source>
        <dbReference type="ARBA" id="ARBA00008226"/>
    </source>
</evidence>
<dbReference type="SUPFAM" id="SSF55186">
    <property type="entry name" value="ThrRS/AlaRS common domain"/>
    <property type="match status" value="1"/>
</dbReference>
<keyword evidence="8 14" id="KW-0862">Zinc</keyword>
<keyword evidence="6 14" id="KW-0479">Metal-binding</keyword>
<dbReference type="InterPro" id="IPR002314">
    <property type="entry name" value="aa-tRNA-synt_IIb"/>
</dbReference>
<dbReference type="NCBIfam" id="TIGR00418">
    <property type="entry name" value="thrS"/>
    <property type="match status" value="1"/>
</dbReference>
<evidence type="ECO:0000313" key="17">
    <source>
        <dbReference type="Proteomes" id="UP000018143"/>
    </source>
</evidence>
<accession>T1CMI6</accession>
<evidence type="ECO:0000256" key="6">
    <source>
        <dbReference type="ARBA" id="ARBA00022723"/>
    </source>
</evidence>
<keyword evidence="17" id="KW-1185">Reference proteome</keyword>
<dbReference type="HAMAP" id="MF_00184">
    <property type="entry name" value="Thr_tRNA_synth"/>
    <property type="match status" value="1"/>
</dbReference>
<dbReference type="Pfam" id="PF00587">
    <property type="entry name" value="tRNA-synt_2b"/>
    <property type="match status" value="1"/>
</dbReference>
<protein>
    <recommendedName>
        <fullName evidence="14">Threonine--tRNA ligase</fullName>
        <ecNumber evidence="14">6.1.1.3</ecNumber>
    </recommendedName>
    <alternativeName>
        <fullName evidence="14">Threonyl-tRNA synthetase</fullName>
        <shortName evidence="14">ThrRS</shortName>
    </alternativeName>
</protein>
<dbReference type="GO" id="GO:0005524">
    <property type="term" value="F:ATP binding"/>
    <property type="evidence" value="ECO:0007669"/>
    <property type="project" value="UniProtKB-UniRule"/>
</dbReference>
<feature type="binding site" evidence="14">
    <location>
        <position position="375"/>
    </location>
    <ligand>
        <name>Zn(2+)</name>
        <dbReference type="ChEBI" id="CHEBI:29105"/>
        <note>catalytic</note>
    </ligand>
</feature>
<reference evidence="16 17" key="1">
    <citation type="journal article" date="2013" name="Genome Announc.">
        <title>Draft Genome Sequence of Helicobacter fennelliae Strain MRY12-0050, Isolated from a Bacteremia Patient.</title>
        <authorList>
            <person name="Rimbara E."/>
            <person name="Matsui M."/>
            <person name="Mori S."/>
            <person name="Suzuki S."/>
            <person name="Suzuki M."/>
            <person name="Kim H."/>
            <person name="Sekizuka T."/>
            <person name="Kuroda M."/>
            <person name="Shibayama K."/>
        </authorList>
    </citation>
    <scope>NUCLEOTIDE SEQUENCE [LARGE SCALE GENOMIC DNA]</scope>
    <source>
        <strain evidence="16 17">MRY12-0050</strain>
    </source>
</reference>
<dbReference type="InterPro" id="IPR033728">
    <property type="entry name" value="ThrRS_core"/>
</dbReference>
<dbReference type="PROSITE" id="PS50862">
    <property type="entry name" value="AA_TRNA_LIGASE_II"/>
    <property type="match status" value="1"/>
</dbReference>